<evidence type="ECO:0000259" key="4">
    <source>
        <dbReference type="Pfam" id="PF07687"/>
    </source>
</evidence>
<dbReference type="InterPro" id="IPR002933">
    <property type="entry name" value="Peptidase_M20"/>
</dbReference>
<dbReference type="InterPro" id="IPR036264">
    <property type="entry name" value="Bact_exopeptidase_dim_dom"/>
</dbReference>
<feature type="binding site" evidence="3">
    <location>
        <position position="138"/>
    </location>
    <ligand>
        <name>Mn(2+)</name>
        <dbReference type="ChEBI" id="CHEBI:29035"/>
        <label>2</label>
    </ligand>
</feature>
<keyword evidence="6" id="KW-1185">Reference proteome</keyword>
<keyword evidence="3" id="KW-0479">Metal-binding</keyword>
<dbReference type="PANTHER" id="PTHR11014">
    <property type="entry name" value="PEPTIDASE M20 FAMILY MEMBER"/>
    <property type="match status" value="1"/>
</dbReference>
<feature type="binding site" evidence="3">
    <location>
        <position position="104"/>
    </location>
    <ligand>
        <name>Mn(2+)</name>
        <dbReference type="ChEBI" id="CHEBI:29035"/>
        <label>2</label>
    </ligand>
</feature>
<feature type="domain" description="Peptidase M20 dimerisation" evidence="4">
    <location>
        <begin position="187"/>
        <end position="281"/>
    </location>
</feature>
<evidence type="ECO:0000256" key="2">
    <source>
        <dbReference type="ARBA" id="ARBA00022801"/>
    </source>
</evidence>
<dbReference type="PANTHER" id="PTHR11014:SF63">
    <property type="entry name" value="METALLOPEPTIDASE, PUTATIVE (AFU_ORTHOLOGUE AFUA_6G09600)-RELATED"/>
    <property type="match status" value="1"/>
</dbReference>
<dbReference type="Gene3D" id="3.30.70.360">
    <property type="match status" value="1"/>
</dbReference>
<dbReference type="GO" id="GO:0046872">
    <property type="term" value="F:metal ion binding"/>
    <property type="evidence" value="ECO:0007669"/>
    <property type="project" value="UniProtKB-KW"/>
</dbReference>
<dbReference type="Pfam" id="PF01546">
    <property type="entry name" value="Peptidase_M20"/>
    <property type="match status" value="1"/>
</dbReference>
<evidence type="ECO:0000313" key="5">
    <source>
        <dbReference type="EMBL" id="SDM40229.1"/>
    </source>
</evidence>
<dbReference type="Gene3D" id="3.40.630.10">
    <property type="entry name" value="Zn peptidases"/>
    <property type="match status" value="1"/>
</dbReference>
<dbReference type="InterPro" id="IPR017439">
    <property type="entry name" value="Amidohydrolase"/>
</dbReference>
<comment type="cofactor">
    <cofactor evidence="3">
        <name>Mn(2+)</name>
        <dbReference type="ChEBI" id="CHEBI:29035"/>
    </cofactor>
    <text evidence="3">The Mn(2+) ion enhances activity.</text>
</comment>
<dbReference type="RefSeq" id="WP_091648372.1">
    <property type="nucleotide sequence ID" value="NZ_FNHQ01000006.1"/>
</dbReference>
<dbReference type="Pfam" id="PF07687">
    <property type="entry name" value="M20_dimer"/>
    <property type="match status" value="1"/>
</dbReference>
<dbReference type="AlphaFoldDB" id="A0A1G9SXS9"/>
<feature type="binding site" evidence="3">
    <location>
        <position position="163"/>
    </location>
    <ligand>
        <name>Mn(2+)</name>
        <dbReference type="ChEBI" id="CHEBI:29035"/>
        <label>2</label>
    </ligand>
</feature>
<accession>A0A1G9SXS9</accession>
<gene>
    <name evidence="5" type="ORF">SAMN05660299_00810</name>
</gene>
<dbReference type="STRING" id="349095.SAMN05660299_00810"/>
<comment type="similarity">
    <text evidence="1">Belongs to the peptidase M20 family.</text>
</comment>
<evidence type="ECO:0000313" key="6">
    <source>
        <dbReference type="Proteomes" id="UP000199309"/>
    </source>
</evidence>
<feature type="binding site" evidence="3">
    <location>
        <position position="362"/>
    </location>
    <ligand>
        <name>Mn(2+)</name>
        <dbReference type="ChEBI" id="CHEBI:29035"/>
        <label>2</label>
    </ligand>
</feature>
<dbReference type="EMBL" id="FNHQ01000006">
    <property type="protein sequence ID" value="SDM40229.1"/>
    <property type="molecule type" value="Genomic_DNA"/>
</dbReference>
<protein>
    <submittedName>
        <fullName evidence="5">Amidohydrolase</fullName>
    </submittedName>
</protein>
<keyword evidence="2 5" id="KW-0378">Hydrolase</keyword>
<keyword evidence="3" id="KW-0464">Manganese</keyword>
<reference evidence="5 6" key="1">
    <citation type="submission" date="2016-10" db="EMBL/GenBank/DDBJ databases">
        <authorList>
            <person name="de Groot N.N."/>
        </authorList>
    </citation>
    <scope>NUCLEOTIDE SEQUENCE [LARGE SCALE GENOMIC DNA]</scope>
    <source>
        <strain evidence="5 6">DSM 16981</strain>
    </source>
</reference>
<name>A0A1G9SXS9_9FIRM</name>
<dbReference type="Proteomes" id="UP000199309">
    <property type="component" value="Unassembled WGS sequence"/>
</dbReference>
<dbReference type="SUPFAM" id="SSF53187">
    <property type="entry name" value="Zn-dependent exopeptidases"/>
    <property type="match status" value="1"/>
</dbReference>
<dbReference type="GO" id="GO:0016787">
    <property type="term" value="F:hydrolase activity"/>
    <property type="evidence" value="ECO:0007669"/>
    <property type="project" value="UniProtKB-KW"/>
</dbReference>
<dbReference type="PIRSF" id="PIRSF005962">
    <property type="entry name" value="Pept_M20D_amidohydro"/>
    <property type="match status" value="1"/>
</dbReference>
<organism evidence="5 6">
    <name type="scientific">Megasphaera paucivorans</name>
    <dbReference type="NCBI Taxonomy" id="349095"/>
    <lineage>
        <taxon>Bacteria</taxon>
        <taxon>Bacillati</taxon>
        <taxon>Bacillota</taxon>
        <taxon>Negativicutes</taxon>
        <taxon>Veillonellales</taxon>
        <taxon>Veillonellaceae</taxon>
        <taxon>Megasphaera</taxon>
    </lineage>
</organism>
<dbReference type="OrthoDB" id="1633187at2"/>
<dbReference type="FunFam" id="3.30.70.360:FF:000014">
    <property type="entry name" value="N-acyl-L-amino acid amidohydrolase"/>
    <property type="match status" value="1"/>
</dbReference>
<evidence type="ECO:0000256" key="1">
    <source>
        <dbReference type="ARBA" id="ARBA00006153"/>
    </source>
</evidence>
<dbReference type="NCBIfam" id="TIGR01891">
    <property type="entry name" value="amidohydrolases"/>
    <property type="match status" value="1"/>
</dbReference>
<evidence type="ECO:0000256" key="3">
    <source>
        <dbReference type="PIRSR" id="PIRSR005962-1"/>
    </source>
</evidence>
<proteinExistence type="inferred from homology"/>
<dbReference type="SUPFAM" id="SSF55031">
    <property type="entry name" value="Bacterial exopeptidase dimerisation domain"/>
    <property type="match status" value="1"/>
</dbReference>
<dbReference type="InterPro" id="IPR011650">
    <property type="entry name" value="Peptidase_M20_dimer"/>
</dbReference>
<feature type="binding site" evidence="3">
    <location>
        <position position="102"/>
    </location>
    <ligand>
        <name>Mn(2+)</name>
        <dbReference type="ChEBI" id="CHEBI:29035"/>
        <label>2</label>
    </ligand>
</feature>
<sequence>MNVFAESVDSIIPKVKEWRRHLHEYPEASFEEFETTEYIIEQIKDLPGVTYERVAATGVVARLSGDKPGPTIALRADIDALRMPEESGVSFSSKRPGIMHACGHDTHTAMLLGAVHVLAENKKNVSGSFVFIFQAAEEYFPGGAKELVQKGVMDGVDAIIGQHAAPQYNVGHIGVREGYMTANSDCFGITIQGSGGHGSAPENCLDPIPVAAQIVTALQQIVSRQIPAKETAVLTVTQFHAGTADNVIPDTAIIRGTVRTYSEKNRQLIADHIQHIAQAYAEAFGMTAVCEYQTGYNFLYNTPEYTRELVAAANELYGPDTVIEMDPGMGGEDFSQYLTKAPGCFYFVGMGNDKLGYTYPTHSTKFRIDENAFSIGINIMLNSAMKFQQLVKNIKQEE</sequence>